<protein>
    <submittedName>
        <fullName evidence="1">Uncharacterized protein</fullName>
    </submittedName>
</protein>
<dbReference type="EMBL" id="HACA01012269">
    <property type="protein sequence ID" value="CDW29630.1"/>
    <property type="molecule type" value="Transcribed_RNA"/>
</dbReference>
<reference evidence="1" key="1">
    <citation type="submission" date="2014-05" db="EMBL/GenBank/DDBJ databases">
        <authorList>
            <person name="Chronopoulou M."/>
        </authorList>
    </citation>
    <scope>NUCLEOTIDE SEQUENCE</scope>
    <source>
        <tissue evidence="1">Whole organism</tissue>
    </source>
</reference>
<organism evidence="1">
    <name type="scientific">Lepeophtheirus salmonis</name>
    <name type="common">Salmon louse</name>
    <name type="synonym">Caligus salmonis</name>
    <dbReference type="NCBI Taxonomy" id="72036"/>
    <lineage>
        <taxon>Eukaryota</taxon>
        <taxon>Metazoa</taxon>
        <taxon>Ecdysozoa</taxon>
        <taxon>Arthropoda</taxon>
        <taxon>Crustacea</taxon>
        <taxon>Multicrustacea</taxon>
        <taxon>Hexanauplia</taxon>
        <taxon>Copepoda</taxon>
        <taxon>Siphonostomatoida</taxon>
        <taxon>Caligidae</taxon>
        <taxon>Lepeophtheirus</taxon>
    </lineage>
</organism>
<sequence>MTFYDPCLLRICLGNILKWGNFRMGGHFVNFSAHPFKRLFFIYCKY</sequence>
<accession>A0A0K2TUX8</accession>
<proteinExistence type="predicted"/>
<name>A0A0K2TUX8_LEPSM</name>
<dbReference type="AlphaFoldDB" id="A0A0K2TUX8"/>
<evidence type="ECO:0000313" key="1">
    <source>
        <dbReference type="EMBL" id="CDW29630.1"/>
    </source>
</evidence>